<feature type="region of interest" description="Disordered" evidence="1">
    <location>
        <begin position="30"/>
        <end position="51"/>
    </location>
</feature>
<dbReference type="AlphaFoldDB" id="A0A6J4G680"/>
<evidence type="ECO:0000256" key="1">
    <source>
        <dbReference type="SAM" id="MobiDB-lite"/>
    </source>
</evidence>
<protein>
    <submittedName>
        <fullName evidence="2">Uncharacterized protein</fullName>
    </submittedName>
</protein>
<name>A0A6J4G680_9FLAO</name>
<dbReference type="EMBL" id="CADCSU010000019">
    <property type="protein sequence ID" value="CAA9194289.1"/>
    <property type="molecule type" value="Genomic_DNA"/>
</dbReference>
<organism evidence="2 3">
    <name type="scientific">Flavobacterium bizetiae</name>
    <dbReference type="NCBI Taxonomy" id="2704140"/>
    <lineage>
        <taxon>Bacteria</taxon>
        <taxon>Pseudomonadati</taxon>
        <taxon>Bacteroidota</taxon>
        <taxon>Flavobacteriia</taxon>
        <taxon>Flavobacteriales</taxon>
        <taxon>Flavobacteriaceae</taxon>
        <taxon>Flavobacterium</taxon>
    </lineage>
</organism>
<evidence type="ECO:0000313" key="3">
    <source>
        <dbReference type="Proteomes" id="UP000479938"/>
    </source>
</evidence>
<reference evidence="2 3" key="1">
    <citation type="submission" date="2020-02" db="EMBL/GenBank/DDBJ databases">
        <authorList>
            <person name="Criscuolo A."/>
        </authorList>
    </citation>
    <scope>NUCLEOTIDE SEQUENCE [LARGE SCALE GENOMIC DNA]</scope>
    <source>
        <strain evidence="2">CIP105534</strain>
    </source>
</reference>
<evidence type="ECO:0000313" key="2">
    <source>
        <dbReference type="EMBL" id="CAA9194289.1"/>
    </source>
</evidence>
<dbReference type="Proteomes" id="UP000479938">
    <property type="component" value="Unassembled WGS sequence"/>
</dbReference>
<dbReference type="RefSeq" id="WP_173968693.1">
    <property type="nucleotide sequence ID" value="NZ_CADCSU010000019.1"/>
</dbReference>
<gene>
    <name evidence="2" type="ORF">FLA105534_00077</name>
</gene>
<proteinExistence type="predicted"/>
<keyword evidence="3" id="KW-1185">Reference proteome</keyword>
<sequence>MNQININPAPAVSMRITKNTSEIYWFSEADKHSQGKNKKLKKALKKNKEND</sequence>
<feature type="compositionally biased region" description="Basic residues" evidence="1">
    <location>
        <begin position="34"/>
        <end position="45"/>
    </location>
</feature>
<accession>A0A6J4G680</accession>